<dbReference type="GO" id="GO:0002161">
    <property type="term" value="F:aminoacyl-tRNA deacylase activity"/>
    <property type="evidence" value="ECO:0007669"/>
    <property type="project" value="InterPro"/>
</dbReference>
<sequence>MDPLSLLFWFARAHENGIRRAFIEFIHACTDLAVLAKEAEDPYENIPSHILKEQLFCRTLTYRLMSLNTQGVHHEVLEAQYTLAEAIIRTAECSESFQKELHQPPNHQAFISSIQIAELHIVYHPDLWQRYQEIKKRLEAELQSVEIYNPTNEVRWQESLSNGLPSLNSTMGEVWLYHGTSESGVNSILQSGFNPLEYCKYEQINAFETSNKLSKDRPRYTFYDGPSFTAGLPHYGHILVGTIKDTVTRWAYQTGHHVERRLGWGPEDVAKMGSATYNNLCRRIVMRYSQEWEDVVDRMGRWIDFRRDYKRMYPWFMESVCMNKEIIQYLRIKIFFRVTVMPYSMGCCTPLSNFDAGQNYKDTDDPVVWVSSPLTDDPTVKLVACTTTPWTLPSNLALCVNPNSIYPDSYQILESFKGSHLKEMHYTPLFPYFANVKAAFRILCDDYVTEDRGTGVVHQAPYFGEDDYRVCLAHGVINKDAASVICPIDAQCRFTAEVTDFQGQNVKDADKPIIKYLKEAKRLIHQAVVKHSYSFCWRSDTPLIYRAVPSWFVRVEGMIDRLLANNSKTYWVPDFVKEKRFANWLRDARDWAISRNRYWGNPMPLWISDDGHEVVCVGSIEELKCLTHKLYLITSPVVRGESLKFKKEGVRDILKDVFLPWYNALRLLIQSCDQLKVNKKVNFIYDEKRLYSSISSNSNVMDTWIVSYTQTLLDFVRKEME</sequence>
<dbReference type="SUPFAM" id="SSF50677">
    <property type="entry name" value="ValRS/IleRS/LeuRS editing domain"/>
    <property type="match status" value="1"/>
</dbReference>
<dbReference type="GO" id="GO:0004822">
    <property type="term" value="F:isoleucine-tRNA ligase activity"/>
    <property type="evidence" value="ECO:0007669"/>
    <property type="project" value="UniProtKB-EC"/>
</dbReference>
<evidence type="ECO:0000256" key="4">
    <source>
        <dbReference type="ARBA" id="ARBA00022741"/>
    </source>
</evidence>
<dbReference type="SUPFAM" id="SSF56399">
    <property type="entry name" value="ADP-ribosylation"/>
    <property type="match status" value="1"/>
</dbReference>
<dbReference type="InterPro" id="IPR009008">
    <property type="entry name" value="Val/Leu/Ile-tRNA-synth_edit"/>
</dbReference>
<dbReference type="Pfam" id="PF00133">
    <property type="entry name" value="tRNA-synt_1"/>
    <property type="match status" value="1"/>
</dbReference>
<dbReference type="EMBL" id="CAJOBJ010005329">
    <property type="protein sequence ID" value="CAF4028013.1"/>
    <property type="molecule type" value="Genomic_DNA"/>
</dbReference>
<dbReference type="PANTHER" id="PTHR42780:SF1">
    <property type="entry name" value="ISOLEUCINE--TRNA LIGASE, CYTOPLASMIC"/>
    <property type="match status" value="1"/>
</dbReference>
<dbReference type="InterPro" id="IPR002301">
    <property type="entry name" value="Ile-tRNA-ligase"/>
</dbReference>
<evidence type="ECO:0000256" key="7">
    <source>
        <dbReference type="ARBA" id="ARBA00023146"/>
    </source>
</evidence>
<dbReference type="InterPro" id="IPR002300">
    <property type="entry name" value="aa-tRNA-synth_Ia"/>
</dbReference>
<dbReference type="FunFam" id="3.40.50.620:FF:000652">
    <property type="entry name" value="Isoleucyl-tRNA synthetase"/>
    <property type="match status" value="1"/>
</dbReference>
<reference evidence="11" key="1">
    <citation type="submission" date="2021-02" db="EMBL/GenBank/DDBJ databases">
        <authorList>
            <person name="Nowell W R."/>
        </authorList>
    </citation>
    <scope>NUCLEOTIDE SEQUENCE</scope>
</reference>
<dbReference type="InterPro" id="IPR014729">
    <property type="entry name" value="Rossmann-like_a/b/a_fold"/>
</dbReference>
<feature type="domain" description="Aminoacyl-tRNA synthetase class Ia" evidence="10">
    <location>
        <begin position="199"/>
        <end position="626"/>
    </location>
</feature>
<evidence type="ECO:0000256" key="1">
    <source>
        <dbReference type="ARBA" id="ARBA00005594"/>
    </source>
</evidence>
<dbReference type="Proteomes" id="UP000681720">
    <property type="component" value="Unassembled WGS sequence"/>
</dbReference>
<evidence type="ECO:0000256" key="8">
    <source>
        <dbReference type="ARBA" id="ARBA00032665"/>
    </source>
</evidence>
<dbReference type="Gene3D" id="3.90.228.10">
    <property type="match status" value="1"/>
</dbReference>
<feature type="non-terminal residue" evidence="11">
    <location>
        <position position="1"/>
    </location>
</feature>
<comment type="similarity">
    <text evidence="1">Belongs to the class-I aminoacyl-tRNA synthetase family.</text>
</comment>
<evidence type="ECO:0000256" key="9">
    <source>
        <dbReference type="ARBA" id="ARBA00048359"/>
    </source>
</evidence>
<evidence type="ECO:0000256" key="2">
    <source>
        <dbReference type="ARBA" id="ARBA00013165"/>
    </source>
</evidence>
<dbReference type="SUPFAM" id="SSF52374">
    <property type="entry name" value="Nucleotidylyl transferase"/>
    <property type="match status" value="1"/>
</dbReference>
<keyword evidence="5" id="KW-0067">ATP-binding</keyword>
<dbReference type="AlphaFoldDB" id="A0A8S2P078"/>
<evidence type="ECO:0000256" key="5">
    <source>
        <dbReference type="ARBA" id="ARBA00022840"/>
    </source>
</evidence>
<evidence type="ECO:0000256" key="6">
    <source>
        <dbReference type="ARBA" id="ARBA00022917"/>
    </source>
</evidence>
<evidence type="ECO:0000313" key="11">
    <source>
        <dbReference type="EMBL" id="CAF4028013.1"/>
    </source>
</evidence>
<dbReference type="Gene3D" id="3.40.50.620">
    <property type="entry name" value="HUPs"/>
    <property type="match status" value="2"/>
</dbReference>
<organism evidence="11 12">
    <name type="scientific">Rotaria magnacalcarata</name>
    <dbReference type="NCBI Taxonomy" id="392030"/>
    <lineage>
        <taxon>Eukaryota</taxon>
        <taxon>Metazoa</taxon>
        <taxon>Spiralia</taxon>
        <taxon>Gnathifera</taxon>
        <taxon>Rotifera</taxon>
        <taxon>Eurotatoria</taxon>
        <taxon>Bdelloidea</taxon>
        <taxon>Philodinida</taxon>
        <taxon>Philodinidae</taxon>
        <taxon>Rotaria</taxon>
    </lineage>
</organism>
<keyword evidence="4" id="KW-0547">Nucleotide-binding</keyword>
<comment type="catalytic activity">
    <reaction evidence="9">
        <text>tRNA(Ile) + L-isoleucine + ATP = L-isoleucyl-tRNA(Ile) + AMP + diphosphate</text>
        <dbReference type="Rhea" id="RHEA:11060"/>
        <dbReference type="Rhea" id="RHEA-COMP:9666"/>
        <dbReference type="Rhea" id="RHEA-COMP:9695"/>
        <dbReference type="ChEBI" id="CHEBI:30616"/>
        <dbReference type="ChEBI" id="CHEBI:33019"/>
        <dbReference type="ChEBI" id="CHEBI:58045"/>
        <dbReference type="ChEBI" id="CHEBI:78442"/>
        <dbReference type="ChEBI" id="CHEBI:78528"/>
        <dbReference type="ChEBI" id="CHEBI:456215"/>
        <dbReference type="EC" id="6.1.1.5"/>
    </reaction>
</comment>
<keyword evidence="7" id="KW-0030">Aminoacyl-tRNA synthetase</keyword>
<proteinExistence type="inferred from homology"/>
<dbReference type="GO" id="GO:0005524">
    <property type="term" value="F:ATP binding"/>
    <property type="evidence" value="ECO:0007669"/>
    <property type="project" value="UniProtKB-KW"/>
</dbReference>
<dbReference type="GO" id="GO:0006428">
    <property type="term" value="P:isoleucyl-tRNA aminoacylation"/>
    <property type="evidence" value="ECO:0007669"/>
    <property type="project" value="InterPro"/>
</dbReference>
<dbReference type="Gene3D" id="3.90.740.10">
    <property type="entry name" value="Valyl/Leucyl/Isoleucyl-tRNA synthetase, editing domain"/>
    <property type="match status" value="1"/>
</dbReference>
<protein>
    <recommendedName>
        <fullName evidence="2">isoleucine--tRNA ligase</fullName>
        <ecNumber evidence="2">6.1.1.5</ecNumber>
    </recommendedName>
    <alternativeName>
        <fullName evidence="8">Isoleucyl-tRNA synthetase</fullName>
    </alternativeName>
</protein>
<comment type="caution">
    <text evidence="11">The sequence shown here is derived from an EMBL/GenBank/DDBJ whole genome shotgun (WGS) entry which is preliminary data.</text>
</comment>
<evidence type="ECO:0000259" key="10">
    <source>
        <dbReference type="Pfam" id="PF00133"/>
    </source>
</evidence>
<dbReference type="EC" id="6.1.1.5" evidence="2"/>
<dbReference type="PANTHER" id="PTHR42780">
    <property type="entry name" value="SOLEUCYL-TRNA SYNTHETASE"/>
    <property type="match status" value="1"/>
</dbReference>
<dbReference type="InterPro" id="IPR023586">
    <property type="entry name" value="Ile-tRNA-ligase_type2"/>
</dbReference>
<evidence type="ECO:0000313" key="12">
    <source>
        <dbReference type="Proteomes" id="UP000681720"/>
    </source>
</evidence>
<gene>
    <name evidence="11" type="ORF">GIL414_LOCUS13252</name>
</gene>
<keyword evidence="3" id="KW-0436">Ligase</keyword>
<evidence type="ECO:0000256" key="3">
    <source>
        <dbReference type="ARBA" id="ARBA00022598"/>
    </source>
</evidence>
<name>A0A8S2P078_9BILA</name>
<dbReference type="PRINTS" id="PR00984">
    <property type="entry name" value="TRNASYNTHILE"/>
</dbReference>
<keyword evidence="6" id="KW-0648">Protein biosynthesis</keyword>
<accession>A0A8S2P078</accession>